<keyword evidence="1" id="KW-0812">Transmembrane</keyword>
<evidence type="ECO:0000313" key="3">
    <source>
        <dbReference type="Proteomes" id="UP000325788"/>
    </source>
</evidence>
<dbReference type="EMBL" id="VXLD01000002">
    <property type="protein sequence ID" value="KAB1857999.1"/>
    <property type="molecule type" value="Genomic_DNA"/>
</dbReference>
<accession>A0A5N4WQB4</accession>
<sequence length="95" mass="11239">MNFLTNLLVAKPLFIFGIACVFFIGYLIVRNFSHRRSAKYLGLTAILWLLYACWEFWVQFKTPQADIRIDLLIIWPVIFILTFVSTLLLFFKSEK</sequence>
<keyword evidence="1" id="KW-1133">Transmembrane helix</keyword>
<dbReference type="RefSeq" id="WP_151504157.1">
    <property type="nucleotide sequence ID" value="NZ_VXLD01000002.1"/>
</dbReference>
<dbReference type="AlphaFoldDB" id="A0A5N4WQB4"/>
<protein>
    <submittedName>
        <fullName evidence="2">Uncharacterized protein</fullName>
    </submittedName>
</protein>
<feature type="transmembrane region" description="Helical" evidence="1">
    <location>
        <begin position="12"/>
        <end position="29"/>
    </location>
</feature>
<reference evidence="2 3" key="1">
    <citation type="submission" date="2019-09" db="EMBL/GenBank/DDBJ databases">
        <title>Draft genome sequence of Acinetobacter tandoii W4-4-4 isolated from environmental water sample.</title>
        <authorList>
            <person name="Wee S.K."/>
            <person name="Yan B."/>
            <person name="Mustaffa S.B."/>
            <person name="Yap E.P.H."/>
        </authorList>
    </citation>
    <scope>NUCLEOTIDE SEQUENCE [LARGE SCALE GENOMIC DNA]</scope>
    <source>
        <strain evidence="2 3">W4-4-4</strain>
    </source>
</reference>
<comment type="caution">
    <text evidence="2">The sequence shown here is derived from an EMBL/GenBank/DDBJ whole genome shotgun (WGS) entry which is preliminary data.</text>
</comment>
<feature type="transmembrane region" description="Helical" evidence="1">
    <location>
        <begin position="41"/>
        <end position="60"/>
    </location>
</feature>
<dbReference type="Proteomes" id="UP000325788">
    <property type="component" value="Unassembled WGS sequence"/>
</dbReference>
<keyword evidence="1" id="KW-0472">Membrane</keyword>
<proteinExistence type="predicted"/>
<gene>
    <name evidence="2" type="ORF">F4W09_04480</name>
</gene>
<evidence type="ECO:0000313" key="2">
    <source>
        <dbReference type="EMBL" id="KAB1857999.1"/>
    </source>
</evidence>
<feature type="transmembrane region" description="Helical" evidence="1">
    <location>
        <begin position="72"/>
        <end position="91"/>
    </location>
</feature>
<evidence type="ECO:0000256" key="1">
    <source>
        <dbReference type="SAM" id="Phobius"/>
    </source>
</evidence>
<organism evidence="2 3">
    <name type="scientific">Acinetobacter tandoii</name>
    <dbReference type="NCBI Taxonomy" id="202954"/>
    <lineage>
        <taxon>Bacteria</taxon>
        <taxon>Pseudomonadati</taxon>
        <taxon>Pseudomonadota</taxon>
        <taxon>Gammaproteobacteria</taxon>
        <taxon>Moraxellales</taxon>
        <taxon>Moraxellaceae</taxon>
        <taxon>Acinetobacter</taxon>
    </lineage>
</organism>
<name>A0A5N4WQB4_9GAMM</name>